<evidence type="ECO:0000313" key="5">
    <source>
        <dbReference type="EMBL" id="QVL31586.1"/>
    </source>
</evidence>
<keyword evidence="1 3" id="KW-0732">Signal</keyword>
<dbReference type="SMART" id="SM00560">
    <property type="entry name" value="LamGL"/>
    <property type="match status" value="1"/>
</dbReference>
<organism evidence="5 6">
    <name type="scientific">Telmatocola sphagniphila</name>
    <dbReference type="NCBI Taxonomy" id="1123043"/>
    <lineage>
        <taxon>Bacteria</taxon>
        <taxon>Pseudomonadati</taxon>
        <taxon>Planctomycetota</taxon>
        <taxon>Planctomycetia</taxon>
        <taxon>Gemmatales</taxon>
        <taxon>Gemmataceae</taxon>
    </lineage>
</organism>
<evidence type="ECO:0000256" key="1">
    <source>
        <dbReference type="ARBA" id="ARBA00022729"/>
    </source>
</evidence>
<protein>
    <submittedName>
        <fullName evidence="5">DUF1553 domain-containing protein</fullName>
    </submittedName>
</protein>
<gene>
    <name evidence="5" type="ORF">KIH39_22505</name>
</gene>
<dbReference type="Gene3D" id="2.60.120.200">
    <property type="match status" value="1"/>
</dbReference>
<dbReference type="SUPFAM" id="SSF46626">
    <property type="entry name" value="Cytochrome c"/>
    <property type="match status" value="1"/>
</dbReference>
<keyword evidence="6" id="KW-1185">Reference proteome</keyword>
<accession>A0A8E6EXS0</accession>
<dbReference type="InterPro" id="IPR022655">
    <property type="entry name" value="DUF1553"/>
</dbReference>
<dbReference type="SUPFAM" id="SSF49899">
    <property type="entry name" value="Concanavalin A-like lectins/glucanases"/>
    <property type="match status" value="1"/>
</dbReference>
<feature type="signal peptide" evidence="3">
    <location>
        <begin position="1"/>
        <end position="20"/>
    </location>
</feature>
<dbReference type="InterPro" id="IPR006558">
    <property type="entry name" value="LamG-like"/>
</dbReference>
<dbReference type="Pfam" id="PF13385">
    <property type="entry name" value="Laminin_G_3"/>
    <property type="match status" value="1"/>
</dbReference>
<evidence type="ECO:0000256" key="3">
    <source>
        <dbReference type="SAM" id="SignalP"/>
    </source>
</evidence>
<dbReference type="Proteomes" id="UP000676194">
    <property type="component" value="Chromosome"/>
</dbReference>
<evidence type="ECO:0000313" key="6">
    <source>
        <dbReference type="Proteomes" id="UP000676194"/>
    </source>
</evidence>
<dbReference type="Pfam" id="PF07635">
    <property type="entry name" value="PSCyt1"/>
    <property type="match status" value="1"/>
</dbReference>
<dbReference type="Pfam" id="PF07587">
    <property type="entry name" value="PSD1"/>
    <property type="match status" value="1"/>
</dbReference>
<dbReference type="InterPro" id="IPR013320">
    <property type="entry name" value="ConA-like_dom_sf"/>
</dbReference>
<dbReference type="EMBL" id="CP074694">
    <property type="protein sequence ID" value="QVL31586.1"/>
    <property type="molecule type" value="Genomic_DNA"/>
</dbReference>
<dbReference type="PANTHER" id="PTHR35889:SF3">
    <property type="entry name" value="F-BOX DOMAIN-CONTAINING PROTEIN"/>
    <property type="match status" value="1"/>
</dbReference>
<sequence>MLRFQSALLGLFASAIAVHAESPTKLEYNRDIRPILAENCFPCHGPDSASRKAGLRIDQREGALAKKAIIPGKSVESELIVRILSKDDTEKMPPPETNKNITPAQLATLKQWIDQGAEYQAHWSFIPPKKPAIPTVANQKWVTNPIDNFILAELEKRKITPAPEAERRALIRRLSLDTTGLPPDPKDVEAAVNDKSPNWYEKVVDKFMASPNWGEHRARYWLDAARYGDTHGIHFDNYREMWAYRDWVINAFNQNMKFDEFTIEQLAGDLLNNPTLDQKVATGFNRCNITTNEGGAINEEYLVLYNRDRTETVSQVWMGLTAGCAVCHDHKFDPLTMRDFYSMAAFFNNTTQAAMDGNIKDTPPIINVPMPEDRAKWETVTKQMNVVRAQIAERKKTAHKDFDEWVKTATPATVANWEPKNGLKFEMPLNESQGKKLAYKKDGKEEFITAETGFAWGDKGRFSEKAFQVKAGGTLNIHESVGDFDTKQPFTVSVWVKPHARGVTGAVIAKMDLPPAHRGWDLWMENDRVGTHFISNWPDNAVKVVSKTPLKLNQWQQVVITFDGSAKGEGVRIFVDGNAQAVDILSNNLKPDSTTRTKVPFQIGARGDNNRNDKIAIGDVRLYDRRLDVAEVERLSKSLRCADLLKKEKRTPQENNELFEAWLAAQDKPYQKLISDSTALQEEEVRIKSRGTITHIMNERDGEPIAYILNRGEYDQRKDKVKADVPKSLPPMDKSLPRNRLGFAEWLLKPEHPLTTRVTVNRYWQEVFGNGLVRSSGDFGITGELPTHPELLDWLAIEFREQGWDIKKFFKMIFMSSTYRQSAVTPKEKLDADPSNKWLSRGPRFRMDAEMIRDYALATSSLLTKKIGGPSVKPYQPDGVWEAVAMIGSNTRDYRRDTGANLYRRSMYTLWKRAAPPAAMEILNAPNRETCAVRRERTNTPIQALLTMNDIQFVEADRNLAEKLLKSPAKTDEERIQLLGEIVLSRPFKPAEMAILTAGLKDLHTEYNSKPDQAKKLIAVGESKADPKVDAKQLAAWTMLVNEVLNLDEALNK</sequence>
<keyword evidence="2" id="KW-1015">Disulfide bond</keyword>
<feature type="chain" id="PRO_5034881649" evidence="3">
    <location>
        <begin position="21"/>
        <end position="1053"/>
    </location>
</feature>
<dbReference type="GO" id="GO:0009055">
    <property type="term" value="F:electron transfer activity"/>
    <property type="evidence" value="ECO:0007669"/>
    <property type="project" value="InterPro"/>
</dbReference>
<reference evidence="5" key="1">
    <citation type="submission" date="2021-05" db="EMBL/GenBank/DDBJ databases">
        <title>Complete genome sequence of the cellulolytic planctomycete Telmatocola sphagniphila SP2T and characterization of the first cellulase from planctomycetes.</title>
        <authorList>
            <person name="Rakitin A.L."/>
            <person name="Beletsky A.V."/>
            <person name="Naumoff D.G."/>
            <person name="Kulichevskaya I.S."/>
            <person name="Mardanov A.V."/>
            <person name="Ravin N.V."/>
            <person name="Dedysh S.N."/>
        </authorList>
    </citation>
    <scope>NUCLEOTIDE SEQUENCE</scope>
    <source>
        <strain evidence="5">SP2T</strain>
    </source>
</reference>
<evidence type="ECO:0000259" key="4">
    <source>
        <dbReference type="SMART" id="SM00560"/>
    </source>
</evidence>
<dbReference type="InterPro" id="IPR011429">
    <property type="entry name" value="Cyt_c_Planctomycete-type"/>
</dbReference>
<name>A0A8E6EXS0_9BACT</name>
<dbReference type="AlphaFoldDB" id="A0A8E6EXS0"/>
<dbReference type="KEGG" id="tsph:KIH39_22505"/>
<dbReference type="InterPro" id="IPR011444">
    <property type="entry name" value="DUF1549"/>
</dbReference>
<dbReference type="Pfam" id="PF07583">
    <property type="entry name" value="PSCyt2"/>
    <property type="match status" value="1"/>
</dbReference>
<proteinExistence type="predicted"/>
<dbReference type="RefSeq" id="WP_213495624.1">
    <property type="nucleotide sequence ID" value="NZ_CP074694.1"/>
</dbReference>
<evidence type="ECO:0000256" key="2">
    <source>
        <dbReference type="ARBA" id="ARBA00023157"/>
    </source>
</evidence>
<dbReference type="GO" id="GO:0020037">
    <property type="term" value="F:heme binding"/>
    <property type="evidence" value="ECO:0007669"/>
    <property type="project" value="InterPro"/>
</dbReference>
<dbReference type="PANTHER" id="PTHR35889">
    <property type="entry name" value="CYCLOINULO-OLIGOSACCHARIDE FRUCTANOTRANSFERASE-RELATED"/>
    <property type="match status" value="1"/>
</dbReference>
<dbReference type="InterPro" id="IPR036909">
    <property type="entry name" value="Cyt_c-like_dom_sf"/>
</dbReference>
<feature type="domain" description="LamG-like jellyroll fold" evidence="4">
    <location>
        <begin position="488"/>
        <end position="630"/>
    </location>
</feature>